<feature type="domain" description="Tripartite ATP-independent periplasmic transporters DctQ component" evidence="11">
    <location>
        <begin position="23"/>
        <end position="152"/>
    </location>
</feature>
<keyword evidence="7 10" id="KW-0472">Membrane</keyword>
<keyword evidence="13" id="KW-1185">Reference proteome</keyword>
<evidence type="ECO:0000256" key="7">
    <source>
        <dbReference type="ARBA" id="ARBA00023136"/>
    </source>
</evidence>
<evidence type="ECO:0000313" key="13">
    <source>
        <dbReference type="Proteomes" id="UP001434337"/>
    </source>
</evidence>
<proteinExistence type="inferred from homology"/>
<dbReference type="EMBL" id="CP115965">
    <property type="protein sequence ID" value="WZW98916.1"/>
    <property type="molecule type" value="Genomic_DNA"/>
</dbReference>
<evidence type="ECO:0000256" key="6">
    <source>
        <dbReference type="ARBA" id="ARBA00022989"/>
    </source>
</evidence>
<dbReference type="InterPro" id="IPR007387">
    <property type="entry name" value="TRAP_DctQ"/>
</dbReference>
<evidence type="ECO:0000256" key="2">
    <source>
        <dbReference type="ARBA" id="ARBA00022448"/>
    </source>
</evidence>
<keyword evidence="6 10" id="KW-1133">Transmembrane helix</keyword>
<evidence type="ECO:0000313" key="12">
    <source>
        <dbReference type="EMBL" id="WZW98916.1"/>
    </source>
</evidence>
<keyword evidence="2" id="KW-0813">Transport</keyword>
<evidence type="ECO:0000256" key="10">
    <source>
        <dbReference type="SAM" id="Phobius"/>
    </source>
</evidence>
<feature type="transmembrane region" description="Helical" evidence="10">
    <location>
        <begin position="44"/>
        <end position="65"/>
    </location>
</feature>
<dbReference type="Pfam" id="PF04290">
    <property type="entry name" value="DctQ"/>
    <property type="match status" value="1"/>
</dbReference>
<evidence type="ECO:0000256" key="8">
    <source>
        <dbReference type="ARBA" id="ARBA00038436"/>
    </source>
</evidence>
<evidence type="ECO:0000256" key="5">
    <source>
        <dbReference type="ARBA" id="ARBA00022692"/>
    </source>
</evidence>
<feature type="transmembrane region" description="Helical" evidence="10">
    <location>
        <begin position="86"/>
        <end position="108"/>
    </location>
</feature>
<evidence type="ECO:0000256" key="4">
    <source>
        <dbReference type="ARBA" id="ARBA00022519"/>
    </source>
</evidence>
<dbReference type="RefSeq" id="WP_232548792.1">
    <property type="nucleotide sequence ID" value="NZ_CP115965.1"/>
</dbReference>
<dbReference type="Proteomes" id="UP001434337">
    <property type="component" value="Chromosome"/>
</dbReference>
<comment type="subcellular location">
    <subcellularLocation>
        <location evidence="1">Cell inner membrane</location>
        <topology evidence="1">Multi-pass membrane protein</topology>
    </subcellularLocation>
</comment>
<comment type="similarity">
    <text evidence="8">Belongs to the TRAP transporter small permease family.</text>
</comment>
<accession>A0ABZ3C8G7</accession>
<dbReference type="PANTHER" id="PTHR35011">
    <property type="entry name" value="2,3-DIKETO-L-GULONATE TRAP TRANSPORTER SMALL PERMEASE PROTEIN YIAM"/>
    <property type="match status" value="1"/>
</dbReference>
<protein>
    <submittedName>
        <fullName evidence="12">TRAP transporter small permease</fullName>
    </submittedName>
</protein>
<sequence length="218" mass="23472">MEAVKRALDTVLGWFCIALFTALVAVVSWQVFTRQVLASPSTWSAVAAQYIFVWLALFGSAYVFGERGHIAITFIINRFGRSGRRGVDIFVQLCTLALGIFVFVWGGLRAVGITWDQNVSGLPFTVGQMLIALPAAGVLVVFYAVYYLVELFSGRELEPEPVDPEGSVRGIEDLDEPSIAPAPPREDPHHPGPVTGPGRGGRGTPRDASGATAAPKEN</sequence>
<feature type="transmembrane region" description="Helical" evidence="10">
    <location>
        <begin position="12"/>
        <end position="32"/>
    </location>
</feature>
<name>A0ABZ3C8G7_9ACTN</name>
<reference evidence="12 13" key="1">
    <citation type="journal article" date="2023" name="Environ Microbiome">
        <title>A coral-associated actinobacterium mitigates coral bleaching under heat stress.</title>
        <authorList>
            <person name="Li J."/>
            <person name="Zou Y."/>
            <person name="Li Q."/>
            <person name="Zhang J."/>
            <person name="Bourne D.G."/>
            <person name="Lyu Y."/>
            <person name="Liu C."/>
            <person name="Zhang S."/>
        </authorList>
    </citation>
    <scope>NUCLEOTIDE SEQUENCE [LARGE SCALE GENOMIC DNA]</scope>
    <source>
        <strain evidence="12 13">SCSIO 13291</strain>
    </source>
</reference>
<gene>
    <name evidence="12" type="ORF">PCC79_01510</name>
</gene>
<keyword evidence="3" id="KW-1003">Cell membrane</keyword>
<dbReference type="PANTHER" id="PTHR35011:SF2">
    <property type="entry name" value="2,3-DIKETO-L-GULONATE TRAP TRANSPORTER SMALL PERMEASE PROTEIN YIAM"/>
    <property type="match status" value="1"/>
</dbReference>
<dbReference type="InterPro" id="IPR055348">
    <property type="entry name" value="DctQ"/>
</dbReference>
<organism evidence="12 13">
    <name type="scientific">Propioniciclava soli</name>
    <dbReference type="NCBI Taxonomy" id="2775081"/>
    <lineage>
        <taxon>Bacteria</taxon>
        <taxon>Bacillati</taxon>
        <taxon>Actinomycetota</taxon>
        <taxon>Actinomycetes</taxon>
        <taxon>Propionibacteriales</taxon>
        <taxon>Propionibacteriaceae</taxon>
        <taxon>Propioniciclava</taxon>
    </lineage>
</organism>
<feature type="transmembrane region" description="Helical" evidence="10">
    <location>
        <begin position="128"/>
        <end position="149"/>
    </location>
</feature>
<evidence type="ECO:0000259" key="11">
    <source>
        <dbReference type="Pfam" id="PF04290"/>
    </source>
</evidence>
<evidence type="ECO:0000256" key="9">
    <source>
        <dbReference type="SAM" id="MobiDB-lite"/>
    </source>
</evidence>
<evidence type="ECO:0000256" key="3">
    <source>
        <dbReference type="ARBA" id="ARBA00022475"/>
    </source>
</evidence>
<evidence type="ECO:0000256" key="1">
    <source>
        <dbReference type="ARBA" id="ARBA00004429"/>
    </source>
</evidence>
<feature type="region of interest" description="Disordered" evidence="9">
    <location>
        <begin position="158"/>
        <end position="218"/>
    </location>
</feature>
<keyword evidence="4" id="KW-0997">Cell inner membrane</keyword>
<keyword evidence="5 10" id="KW-0812">Transmembrane</keyword>